<dbReference type="InterPro" id="IPR051691">
    <property type="entry name" value="Metab_Enz_Cyan_OpOx_G3PDH"/>
</dbReference>
<protein>
    <submittedName>
        <fullName evidence="3">Thioredoxin reductase</fullName>
    </submittedName>
</protein>
<evidence type="ECO:0000313" key="3">
    <source>
        <dbReference type="EMBL" id="SOC43983.1"/>
    </source>
</evidence>
<dbReference type="Pfam" id="PF07992">
    <property type="entry name" value="Pyr_redox_2"/>
    <property type="match status" value="2"/>
</dbReference>
<proteinExistence type="predicted"/>
<dbReference type="SUPFAM" id="SSF51905">
    <property type="entry name" value="FAD/NAD(P)-binding domain"/>
    <property type="match status" value="1"/>
</dbReference>
<sequence length="409" mass="44459">MDVDVLIVGAGPAGIVSSIELAKRGLKVVVIDEYYKPGGRLLGQLYEDPNLPKENNLWDGKVIASKLTEEAVALGVTILCETTAWKIEEQFIVYITDTTVKEIHTKAIILATGAIEKALPVKGWTKVGAISVGAAQTFTNLHNVKVGSNVVFVGIDPLSISVALEMKHAGINVLGMFLPAPSMLVSEKSNPKITLETLALASNLAPNKLFRIFGKFVKGKISNLVLSMLKFNLIKINGIPIYLRKAVTEINGKRKVESVTIKKLSVKGQINRDQEKTLYVNTVCLSGGLLPLVDSSQLVNCEMVDIPKLGGIVPLHNQFLKTTIDGVYVAGNITGIEGAKVAMAQGKLAALSLLYDLQLVEQDEVIEAFESVEVARIESPLQFYPEIKIGRQIMKDKWEEFQGVRGVVN</sequence>
<reference evidence="4" key="1">
    <citation type="submission" date="2017-08" db="EMBL/GenBank/DDBJ databases">
        <authorList>
            <person name="Varghese N."/>
            <person name="Submissions S."/>
        </authorList>
    </citation>
    <scope>NUCLEOTIDE SEQUENCE [LARGE SCALE GENOMIC DNA]</scope>
    <source>
        <strain evidence="4">JC23</strain>
    </source>
</reference>
<dbReference type="Proteomes" id="UP000219252">
    <property type="component" value="Unassembled WGS sequence"/>
</dbReference>
<dbReference type="InterPro" id="IPR023753">
    <property type="entry name" value="FAD/NAD-binding_dom"/>
</dbReference>
<dbReference type="Gene3D" id="3.50.50.60">
    <property type="entry name" value="FAD/NAD(P)-binding domain"/>
    <property type="match status" value="2"/>
</dbReference>
<dbReference type="InterPro" id="IPR036188">
    <property type="entry name" value="FAD/NAD-bd_sf"/>
</dbReference>
<accession>A0A285UQF5</accession>
<dbReference type="RefSeq" id="WP_097150978.1">
    <property type="nucleotide sequence ID" value="NZ_OBQC01000018.1"/>
</dbReference>
<keyword evidence="1" id="KW-0560">Oxidoreductase</keyword>
<dbReference type="AlphaFoldDB" id="A0A285UQF5"/>
<name>A0A285UQF5_9BACL</name>
<keyword evidence="4" id="KW-1185">Reference proteome</keyword>
<feature type="domain" description="FAD/NAD(P)-binding" evidence="2">
    <location>
        <begin position="235"/>
        <end position="346"/>
    </location>
</feature>
<feature type="domain" description="FAD/NAD(P)-binding" evidence="2">
    <location>
        <begin position="4"/>
        <end position="173"/>
    </location>
</feature>
<dbReference type="EMBL" id="OBQC01000018">
    <property type="protein sequence ID" value="SOC43983.1"/>
    <property type="molecule type" value="Genomic_DNA"/>
</dbReference>
<organism evidence="3 4">
    <name type="scientific">Ureibacillus acetophenoni</name>
    <dbReference type="NCBI Taxonomy" id="614649"/>
    <lineage>
        <taxon>Bacteria</taxon>
        <taxon>Bacillati</taxon>
        <taxon>Bacillota</taxon>
        <taxon>Bacilli</taxon>
        <taxon>Bacillales</taxon>
        <taxon>Caryophanaceae</taxon>
        <taxon>Ureibacillus</taxon>
    </lineage>
</organism>
<evidence type="ECO:0000256" key="1">
    <source>
        <dbReference type="ARBA" id="ARBA00023002"/>
    </source>
</evidence>
<gene>
    <name evidence="3" type="ORF">SAMN05877842_11841</name>
</gene>
<dbReference type="PANTHER" id="PTHR42949:SF3">
    <property type="entry name" value="ANAEROBIC GLYCEROL-3-PHOSPHATE DEHYDROGENASE SUBUNIT B"/>
    <property type="match status" value="1"/>
</dbReference>
<evidence type="ECO:0000259" key="2">
    <source>
        <dbReference type="Pfam" id="PF07992"/>
    </source>
</evidence>
<dbReference type="GO" id="GO:0016491">
    <property type="term" value="F:oxidoreductase activity"/>
    <property type="evidence" value="ECO:0007669"/>
    <property type="project" value="UniProtKB-KW"/>
</dbReference>
<dbReference type="OrthoDB" id="9776839at2"/>
<dbReference type="PRINTS" id="PR00469">
    <property type="entry name" value="PNDRDTASEII"/>
</dbReference>
<dbReference type="PANTHER" id="PTHR42949">
    <property type="entry name" value="ANAEROBIC GLYCEROL-3-PHOSPHATE DEHYDROGENASE SUBUNIT B"/>
    <property type="match status" value="1"/>
</dbReference>
<evidence type="ECO:0000313" key="4">
    <source>
        <dbReference type="Proteomes" id="UP000219252"/>
    </source>
</evidence>
<dbReference type="PRINTS" id="PR00368">
    <property type="entry name" value="FADPNR"/>
</dbReference>